<name>A0A2T0WBR7_9LACT</name>
<dbReference type="InterPro" id="IPR017438">
    <property type="entry name" value="ATP-NAD_kinase_N"/>
</dbReference>
<evidence type="ECO:0000256" key="4">
    <source>
        <dbReference type="ARBA" id="ARBA00022679"/>
    </source>
</evidence>
<keyword evidence="6" id="KW-0547">Nucleotide-binding</keyword>
<evidence type="ECO:0000256" key="9">
    <source>
        <dbReference type="ARBA" id="ARBA00022842"/>
    </source>
</evidence>
<reference evidence="14 15" key="1">
    <citation type="submission" date="2018-03" db="EMBL/GenBank/DDBJ databases">
        <title>Genomic Encyclopedia of Archaeal and Bacterial Type Strains, Phase II (KMG-II): from individual species to whole genera.</title>
        <authorList>
            <person name="Goeker M."/>
        </authorList>
    </citation>
    <scope>NUCLEOTIDE SEQUENCE [LARGE SCALE GENOMIC DNA]</scope>
    <source>
        <strain evidence="14 15">DSM 13175</strain>
    </source>
</reference>
<evidence type="ECO:0000256" key="11">
    <source>
        <dbReference type="ARBA" id="ARBA00023209"/>
    </source>
</evidence>
<dbReference type="Pfam" id="PF00781">
    <property type="entry name" value="DAGK_cat"/>
    <property type="match status" value="1"/>
</dbReference>
<dbReference type="Proteomes" id="UP000238205">
    <property type="component" value="Unassembled WGS sequence"/>
</dbReference>
<keyword evidence="7 14" id="KW-0418">Kinase</keyword>
<evidence type="ECO:0000256" key="5">
    <source>
        <dbReference type="ARBA" id="ARBA00022723"/>
    </source>
</evidence>
<dbReference type="InterPro" id="IPR050187">
    <property type="entry name" value="Lipid_Phosphate_FormReg"/>
</dbReference>
<keyword evidence="9" id="KW-0460">Magnesium</keyword>
<dbReference type="SMART" id="SM00046">
    <property type="entry name" value="DAGKc"/>
    <property type="match status" value="1"/>
</dbReference>
<organism evidence="14 15">
    <name type="scientific">Alkalibacterium olivapovliticus</name>
    <dbReference type="NCBI Taxonomy" id="99907"/>
    <lineage>
        <taxon>Bacteria</taxon>
        <taxon>Bacillati</taxon>
        <taxon>Bacillota</taxon>
        <taxon>Bacilli</taxon>
        <taxon>Lactobacillales</taxon>
        <taxon>Carnobacteriaceae</taxon>
        <taxon>Alkalibacterium</taxon>
    </lineage>
</organism>
<dbReference type="InterPro" id="IPR001206">
    <property type="entry name" value="Diacylglycerol_kinase_cat_dom"/>
</dbReference>
<evidence type="ECO:0000313" key="14">
    <source>
        <dbReference type="EMBL" id="PRY84159.1"/>
    </source>
</evidence>
<dbReference type="PANTHER" id="PTHR12358:SF106">
    <property type="entry name" value="LIPID KINASE YEGS"/>
    <property type="match status" value="1"/>
</dbReference>
<keyword evidence="11" id="KW-0594">Phospholipid biosynthesis</keyword>
<evidence type="ECO:0000256" key="7">
    <source>
        <dbReference type="ARBA" id="ARBA00022777"/>
    </source>
</evidence>
<dbReference type="InterPro" id="IPR016064">
    <property type="entry name" value="NAD/diacylglycerol_kinase_sf"/>
</dbReference>
<keyword evidence="3" id="KW-0444">Lipid biosynthesis</keyword>
<keyword evidence="8" id="KW-0067">ATP-binding</keyword>
<evidence type="ECO:0000256" key="2">
    <source>
        <dbReference type="ARBA" id="ARBA00005983"/>
    </source>
</evidence>
<evidence type="ECO:0000256" key="1">
    <source>
        <dbReference type="ARBA" id="ARBA00001946"/>
    </source>
</evidence>
<sequence length="298" mass="33076">MKTAVIIANPSSGKKNGEEYAQYVKERFTEIGWKCEIKLTQQKSDITKYTALASQEETDYLIIIGGDGTVSEMINALNHTSYSPVIGIIPTGTVNNVARGLGIQLPIGNVLDQLINSEERKTDVGEVNGRLFMSSISAGTIPETVWEVSDDMKERYGSLAYFIEGLKSLRNEETHTLEMTIDGKTHTKEVSLMLIGSSHNILGIPHFFEDAEMDDGRLHLFMIKQTSFGQKIAIFSKLLSDNEESVPSEVTIDSFKEATMLLKNKQTHVAMDGEKGPEFPLNIKVRPSFITVLTPKLQ</sequence>
<dbReference type="GO" id="GO:0005886">
    <property type="term" value="C:plasma membrane"/>
    <property type="evidence" value="ECO:0007669"/>
    <property type="project" value="TreeGrafter"/>
</dbReference>
<gene>
    <name evidence="14" type="ORF">CLV38_10171</name>
</gene>
<feature type="domain" description="DAGKc" evidence="13">
    <location>
        <begin position="1"/>
        <end position="131"/>
    </location>
</feature>
<dbReference type="EMBL" id="PVTO01000001">
    <property type="protein sequence ID" value="PRY84159.1"/>
    <property type="molecule type" value="Genomic_DNA"/>
</dbReference>
<dbReference type="PROSITE" id="PS50146">
    <property type="entry name" value="DAGK"/>
    <property type="match status" value="1"/>
</dbReference>
<keyword evidence="5" id="KW-0479">Metal-binding</keyword>
<accession>A0A2T0WBR7</accession>
<comment type="similarity">
    <text evidence="2">Belongs to the diacylglycerol/lipid kinase family.</text>
</comment>
<evidence type="ECO:0000313" key="15">
    <source>
        <dbReference type="Proteomes" id="UP000238205"/>
    </source>
</evidence>
<dbReference type="PANTHER" id="PTHR12358">
    <property type="entry name" value="SPHINGOSINE KINASE"/>
    <property type="match status" value="1"/>
</dbReference>
<keyword evidence="15" id="KW-1185">Reference proteome</keyword>
<keyword evidence="12" id="KW-1208">Phospholipid metabolism</keyword>
<keyword evidence="4" id="KW-0808">Transferase</keyword>
<dbReference type="Gene3D" id="2.60.200.40">
    <property type="match status" value="1"/>
</dbReference>
<evidence type="ECO:0000256" key="6">
    <source>
        <dbReference type="ARBA" id="ARBA00022741"/>
    </source>
</evidence>
<dbReference type="Pfam" id="PF19279">
    <property type="entry name" value="YegS_C"/>
    <property type="match status" value="1"/>
</dbReference>
<evidence type="ECO:0000256" key="10">
    <source>
        <dbReference type="ARBA" id="ARBA00023098"/>
    </source>
</evidence>
<dbReference type="InterPro" id="IPR045540">
    <property type="entry name" value="YegS/DAGK_C"/>
</dbReference>
<evidence type="ECO:0000259" key="13">
    <source>
        <dbReference type="PROSITE" id="PS50146"/>
    </source>
</evidence>
<dbReference type="SUPFAM" id="SSF111331">
    <property type="entry name" value="NAD kinase/diacylglycerol kinase-like"/>
    <property type="match status" value="1"/>
</dbReference>
<evidence type="ECO:0000256" key="3">
    <source>
        <dbReference type="ARBA" id="ARBA00022516"/>
    </source>
</evidence>
<dbReference type="InterPro" id="IPR005218">
    <property type="entry name" value="Diacylglycerol/lipid_kinase"/>
</dbReference>
<dbReference type="OrthoDB" id="142078at2"/>
<dbReference type="GO" id="GO:0005524">
    <property type="term" value="F:ATP binding"/>
    <property type="evidence" value="ECO:0007669"/>
    <property type="project" value="UniProtKB-KW"/>
</dbReference>
<dbReference type="NCBIfam" id="TIGR00147">
    <property type="entry name" value="YegS/Rv2252/BmrU family lipid kinase"/>
    <property type="match status" value="1"/>
</dbReference>
<proteinExistence type="inferred from homology"/>
<evidence type="ECO:0000256" key="12">
    <source>
        <dbReference type="ARBA" id="ARBA00023264"/>
    </source>
</evidence>
<evidence type="ECO:0000256" key="8">
    <source>
        <dbReference type="ARBA" id="ARBA00022840"/>
    </source>
</evidence>
<dbReference type="AlphaFoldDB" id="A0A2T0WBR7"/>
<dbReference type="GO" id="GO:0008654">
    <property type="term" value="P:phospholipid biosynthetic process"/>
    <property type="evidence" value="ECO:0007669"/>
    <property type="project" value="UniProtKB-KW"/>
</dbReference>
<keyword evidence="10" id="KW-0443">Lipid metabolism</keyword>
<dbReference type="Gene3D" id="3.40.50.10330">
    <property type="entry name" value="Probable inorganic polyphosphate/atp-NAD kinase, domain 1"/>
    <property type="match status" value="1"/>
</dbReference>
<comment type="cofactor">
    <cofactor evidence="1">
        <name>Mg(2+)</name>
        <dbReference type="ChEBI" id="CHEBI:18420"/>
    </cofactor>
</comment>
<dbReference type="RefSeq" id="WP_106190037.1">
    <property type="nucleotide sequence ID" value="NZ_PVTO01000001.1"/>
</dbReference>
<dbReference type="GO" id="GO:0046872">
    <property type="term" value="F:metal ion binding"/>
    <property type="evidence" value="ECO:0007669"/>
    <property type="project" value="UniProtKB-KW"/>
</dbReference>
<comment type="caution">
    <text evidence="14">The sequence shown here is derived from an EMBL/GenBank/DDBJ whole genome shotgun (WGS) entry which is preliminary data.</text>
</comment>
<dbReference type="GO" id="GO:0004143">
    <property type="term" value="F:ATP-dependent diacylglycerol kinase activity"/>
    <property type="evidence" value="ECO:0007669"/>
    <property type="project" value="TreeGrafter"/>
</dbReference>
<protein>
    <submittedName>
        <fullName evidence="14">YegS/Rv2252/BmrU family lipid kinase</fullName>
    </submittedName>
</protein>